<dbReference type="GO" id="GO:0070492">
    <property type="term" value="F:oligosaccharide binding"/>
    <property type="evidence" value="ECO:0007669"/>
    <property type="project" value="TreeGrafter"/>
</dbReference>
<dbReference type="STRING" id="71717.A0A4Y7TD54"/>
<dbReference type="GO" id="GO:0098609">
    <property type="term" value="P:cell-cell adhesion"/>
    <property type="evidence" value="ECO:0007669"/>
    <property type="project" value="TreeGrafter"/>
</dbReference>
<dbReference type="OrthoDB" id="5419324at2759"/>
<feature type="domain" description="H-type lectin" evidence="1">
    <location>
        <begin position="250"/>
        <end position="316"/>
    </location>
</feature>
<feature type="domain" description="H-type lectin" evidence="1">
    <location>
        <begin position="441"/>
        <end position="503"/>
    </location>
</feature>
<dbReference type="GO" id="GO:0046871">
    <property type="term" value="F:N-acetylgalactosamine binding"/>
    <property type="evidence" value="ECO:0007669"/>
    <property type="project" value="TreeGrafter"/>
</dbReference>
<dbReference type="InterPro" id="IPR052487">
    <property type="entry name" value="Galactose-binding_lectin"/>
</dbReference>
<comment type="caution">
    <text evidence="2">The sequence shown here is derived from an EMBL/GenBank/DDBJ whole genome shotgun (WGS) entry which is preliminary data.</text>
</comment>
<name>A0A4Y7TD54_COPMI</name>
<keyword evidence="3" id="KW-1185">Reference proteome</keyword>
<dbReference type="Proteomes" id="UP000298030">
    <property type="component" value="Unassembled WGS sequence"/>
</dbReference>
<feature type="domain" description="H-type lectin" evidence="1">
    <location>
        <begin position="340"/>
        <end position="406"/>
    </location>
</feature>
<dbReference type="Pfam" id="PF09458">
    <property type="entry name" value="H_lectin"/>
    <property type="match status" value="3"/>
</dbReference>
<evidence type="ECO:0000259" key="1">
    <source>
        <dbReference type="Pfam" id="PF09458"/>
    </source>
</evidence>
<dbReference type="SUPFAM" id="SSF141086">
    <property type="entry name" value="Agglutinin HPA-like"/>
    <property type="match status" value="3"/>
</dbReference>
<dbReference type="AlphaFoldDB" id="A0A4Y7TD54"/>
<reference evidence="2 3" key="1">
    <citation type="journal article" date="2019" name="Nat. Ecol. Evol.">
        <title>Megaphylogeny resolves global patterns of mushroom evolution.</title>
        <authorList>
            <person name="Varga T."/>
            <person name="Krizsan K."/>
            <person name="Foldi C."/>
            <person name="Dima B."/>
            <person name="Sanchez-Garcia M."/>
            <person name="Sanchez-Ramirez S."/>
            <person name="Szollosi G.J."/>
            <person name="Szarkandi J.G."/>
            <person name="Papp V."/>
            <person name="Albert L."/>
            <person name="Andreopoulos W."/>
            <person name="Angelini C."/>
            <person name="Antonin V."/>
            <person name="Barry K.W."/>
            <person name="Bougher N.L."/>
            <person name="Buchanan P."/>
            <person name="Buyck B."/>
            <person name="Bense V."/>
            <person name="Catcheside P."/>
            <person name="Chovatia M."/>
            <person name="Cooper J."/>
            <person name="Damon W."/>
            <person name="Desjardin D."/>
            <person name="Finy P."/>
            <person name="Geml J."/>
            <person name="Haridas S."/>
            <person name="Hughes K."/>
            <person name="Justo A."/>
            <person name="Karasinski D."/>
            <person name="Kautmanova I."/>
            <person name="Kiss B."/>
            <person name="Kocsube S."/>
            <person name="Kotiranta H."/>
            <person name="LaButti K.M."/>
            <person name="Lechner B.E."/>
            <person name="Liimatainen K."/>
            <person name="Lipzen A."/>
            <person name="Lukacs Z."/>
            <person name="Mihaltcheva S."/>
            <person name="Morgado L.N."/>
            <person name="Niskanen T."/>
            <person name="Noordeloos M.E."/>
            <person name="Ohm R.A."/>
            <person name="Ortiz-Santana B."/>
            <person name="Ovrebo C."/>
            <person name="Racz N."/>
            <person name="Riley R."/>
            <person name="Savchenko A."/>
            <person name="Shiryaev A."/>
            <person name="Soop K."/>
            <person name="Spirin V."/>
            <person name="Szebenyi C."/>
            <person name="Tomsovsky M."/>
            <person name="Tulloss R.E."/>
            <person name="Uehling J."/>
            <person name="Grigoriev I.V."/>
            <person name="Vagvolgyi C."/>
            <person name="Papp T."/>
            <person name="Martin F.M."/>
            <person name="Miettinen O."/>
            <person name="Hibbett D.S."/>
            <person name="Nagy L.G."/>
        </authorList>
    </citation>
    <scope>NUCLEOTIDE SEQUENCE [LARGE SCALE GENOMIC DNA]</scope>
    <source>
        <strain evidence="2 3">FP101781</strain>
    </source>
</reference>
<evidence type="ECO:0000313" key="2">
    <source>
        <dbReference type="EMBL" id="TEB32106.1"/>
    </source>
</evidence>
<sequence length="508" mass="56249">MPGLADIHENMIDAVTDPCDDSADESVLAAVHSQDGDSVWIPVQGKYLSNIFVKLAKYPGMTLVQIGEPESKDEEPVYVARGFHRGSIVPRYCGFHLQGARIMTRTSMLHVQRYEVLIAKPDQYGWRQIPQSDALIYHDLLGDHSIVLCGGTARTHGSGALVISSPISRWRQVDEWVCGRLLNDEVEGLPRQNPSTVDILVIQSIPIPRAASSFTMSDVLAASAASATLGTYWTDNDWKHALPAGHYSSAVHFSPPLRSIPTIAVGLRRLDLSQASGATIRIRSWPQNVMKDGFICNAQTWSDTILYNARVDWAAIEEPDWQCGVYKTRDVQKQSWFDHRITFPTQFASPPMVFVCFNGFDMCGNWNLRVYATSVDHAGFNLSILKDDEGDSSTRVEWASITWIAVPGDDALRHRHVWIGQFGTAGMGDIGWDKPCKGHLDFGFQFNRPPKVFMGLNHFRASNGAPLRLDTEASGITESGMDWGVSTWCETIVKGASLKVLAIDSALQ</sequence>
<dbReference type="InterPro" id="IPR006616">
    <property type="entry name" value="DM9_repeat"/>
</dbReference>
<dbReference type="Pfam" id="PF11901">
    <property type="entry name" value="DM9"/>
    <property type="match status" value="1"/>
</dbReference>
<dbReference type="EMBL" id="QPFP01000016">
    <property type="protein sequence ID" value="TEB32106.1"/>
    <property type="molecule type" value="Genomic_DNA"/>
</dbReference>
<dbReference type="GO" id="GO:0098636">
    <property type="term" value="C:protein complex involved in cell adhesion"/>
    <property type="evidence" value="ECO:0007669"/>
    <property type="project" value="TreeGrafter"/>
</dbReference>
<dbReference type="PANTHER" id="PTHR46938">
    <property type="entry name" value="DISCOIDIN-1 SUBUNIT A-RELATED-RELATED"/>
    <property type="match status" value="1"/>
</dbReference>
<organism evidence="2 3">
    <name type="scientific">Coprinellus micaceus</name>
    <name type="common">Glistening ink-cap mushroom</name>
    <name type="synonym">Coprinus micaceus</name>
    <dbReference type="NCBI Taxonomy" id="71717"/>
    <lineage>
        <taxon>Eukaryota</taxon>
        <taxon>Fungi</taxon>
        <taxon>Dikarya</taxon>
        <taxon>Basidiomycota</taxon>
        <taxon>Agaricomycotina</taxon>
        <taxon>Agaricomycetes</taxon>
        <taxon>Agaricomycetidae</taxon>
        <taxon>Agaricales</taxon>
        <taxon>Agaricineae</taxon>
        <taxon>Psathyrellaceae</taxon>
        <taxon>Coprinellus</taxon>
    </lineage>
</organism>
<dbReference type="GO" id="GO:0009986">
    <property type="term" value="C:cell surface"/>
    <property type="evidence" value="ECO:0007669"/>
    <property type="project" value="TreeGrafter"/>
</dbReference>
<dbReference type="InterPro" id="IPR037221">
    <property type="entry name" value="H-type_lectin_dom_sf"/>
</dbReference>
<dbReference type="Gene3D" id="2.60.40.2080">
    <property type="match status" value="3"/>
</dbReference>
<dbReference type="GO" id="GO:0030247">
    <property type="term" value="F:polysaccharide binding"/>
    <property type="evidence" value="ECO:0007669"/>
    <property type="project" value="TreeGrafter"/>
</dbReference>
<gene>
    <name evidence="2" type="ORF">FA13DRAFT_1731852</name>
</gene>
<accession>A0A4Y7TD54</accession>
<dbReference type="InterPro" id="IPR019019">
    <property type="entry name" value="H-type_lectin_domain"/>
</dbReference>
<protein>
    <recommendedName>
        <fullName evidence="1">H-type lectin domain-containing protein</fullName>
    </recommendedName>
</protein>
<proteinExistence type="predicted"/>
<evidence type="ECO:0000313" key="3">
    <source>
        <dbReference type="Proteomes" id="UP000298030"/>
    </source>
</evidence>